<comment type="caution">
    <text evidence="1">The sequence shown here is derived from an EMBL/GenBank/DDBJ whole genome shotgun (WGS) entry which is preliminary data.</text>
</comment>
<gene>
    <name evidence="1" type="ORF">EVA_09636</name>
</gene>
<accession>J9G4V8</accession>
<dbReference type="Gene3D" id="2.60.120.1350">
    <property type="entry name" value="Protein of unknown function DUF4465"/>
    <property type="match status" value="1"/>
</dbReference>
<dbReference type="InterPro" id="IPR027828">
    <property type="entry name" value="DUF4465"/>
</dbReference>
<organism evidence="1">
    <name type="scientific">gut metagenome</name>
    <dbReference type="NCBI Taxonomy" id="749906"/>
    <lineage>
        <taxon>unclassified sequences</taxon>
        <taxon>metagenomes</taxon>
        <taxon>organismal metagenomes</taxon>
    </lineage>
</organism>
<dbReference type="Pfam" id="PF14717">
    <property type="entry name" value="DUF4465"/>
    <property type="match status" value="1"/>
</dbReference>
<evidence type="ECO:0000313" key="1">
    <source>
        <dbReference type="EMBL" id="EJX02257.1"/>
    </source>
</evidence>
<sequence length="258" mass="29753">MNMKKLSFLFLMMSVFAFWSCDDDDDVLDELDDIEVVSFENQLTQPESEYKTTEGVKENPNDFYFKWSFKDSKNLLEFSHYYGDWGFGGGFTYTNKTDTKTPGFVNISAITGKGKFGKVYLTSKTDNFTMAKITNLQPDEYEFRGAWVTNTTYAYLVIRDGNDGNNPPLARKFKDGDYFKLTAIGYNAHKKELGRADFYLADFRNGKSKIVDHWEWFDWSSLEDAAYIEFELTSTDIGEYGINTPAYFCIDGITLEED</sequence>
<dbReference type="AlphaFoldDB" id="J9G4V8"/>
<dbReference type="EMBL" id="AMCI01002621">
    <property type="protein sequence ID" value="EJX02257.1"/>
    <property type="molecule type" value="Genomic_DNA"/>
</dbReference>
<name>J9G4V8_9ZZZZ</name>
<evidence type="ECO:0008006" key="2">
    <source>
        <dbReference type="Google" id="ProtNLM"/>
    </source>
</evidence>
<proteinExistence type="predicted"/>
<protein>
    <recommendedName>
        <fullName evidence="2">DUF4465 domain-containing protein</fullName>
    </recommendedName>
</protein>
<reference evidence="1" key="1">
    <citation type="journal article" date="2012" name="PLoS ONE">
        <title>Gene sets for utilization of primary and secondary nutrition supplies in the distal gut of endangered iberian lynx.</title>
        <authorList>
            <person name="Alcaide M."/>
            <person name="Messina E."/>
            <person name="Richter M."/>
            <person name="Bargiela R."/>
            <person name="Peplies J."/>
            <person name="Huws S.A."/>
            <person name="Newbold C.J."/>
            <person name="Golyshin P.N."/>
            <person name="Simon M.A."/>
            <person name="Lopez G."/>
            <person name="Yakimov M.M."/>
            <person name="Ferrer M."/>
        </authorList>
    </citation>
    <scope>NUCLEOTIDE SEQUENCE</scope>
</reference>